<dbReference type="PANTHER" id="PTHR46601">
    <property type="entry name" value="ULP_PROTEASE DOMAIN-CONTAINING PROTEIN"/>
    <property type="match status" value="1"/>
</dbReference>
<organism evidence="1 2">
    <name type="scientific">Helicoverpa armigera</name>
    <name type="common">Cotton bollworm</name>
    <name type="synonym">Heliothis armigera</name>
    <dbReference type="NCBI Taxonomy" id="29058"/>
    <lineage>
        <taxon>Eukaryota</taxon>
        <taxon>Metazoa</taxon>
        <taxon>Ecdysozoa</taxon>
        <taxon>Arthropoda</taxon>
        <taxon>Hexapoda</taxon>
        <taxon>Insecta</taxon>
        <taxon>Pterygota</taxon>
        <taxon>Neoptera</taxon>
        <taxon>Endopterygota</taxon>
        <taxon>Lepidoptera</taxon>
        <taxon>Glossata</taxon>
        <taxon>Ditrysia</taxon>
        <taxon>Noctuoidea</taxon>
        <taxon>Noctuidae</taxon>
        <taxon>Heliothinae</taxon>
        <taxon>Helicoverpa</taxon>
    </lineage>
</organism>
<gene>
    <name evidence="1" type="primary">HaOG203230</name>
    <name evidence="1" type="ORF">B5X24_HaOG203230</name>
</gene>
<name>A0A2W1BWD2_HELAM</name>
<dbReference type="Proteomes" id="UP000249218">
    <property type="component" value="Unassembled WGS sequence"/>
</dbReference>
<dbReference type="EMBL" id="KZ149927">
    <property type="protein sequence ID" value="PZC77517.1"/>
    <property type="molecule type" value="Genomic_DNA"/>
</dbReference>
<sequence length="702" mass="80229">MQIRYLVDTLRNLYQIYKNEGGKYSYTTFFRYKPFYILSPGLASRDTCMCIKHSNMDFIFMALKLKGVITFTNIGDLLKNVACDTKSFRCMYNKCNECKSSVQYSGNNLEDEILWYQWVRVDHKYIKSGQEHVTKKTVKQQMNGTVSELILEFEKQLKNFKIHVFNWCEQYRQYRACVTNLTNTEMIILCDFSENFDCKYSKEIQSMHYGASKNSITLHTGVIFGKECSTSFATISDDNSHEPHSIWAHLIPVIKEAKQINPEMKIIHFFSDGPSSQYRQKKNFFLLNYFTKKLGLTHTTWSFSEAGHGKSLADGVGGSVKRQLDKRILYGEDITNATDAHKILVRTMKSVKTFYVSANDVKNIKTLIPEGIRAVPGTLQLHQIISTNINQIEHRILSCFCNGMQGLCRCHDPQTHILMTNYKMQEPPRTGILETATNNMSDMVVLPYLEPSEPFPAGTNDALVTGHVIERSLVSLSPEPSESLDPNFTTEVFNSESIIEHMDISLIDSITADEQFEDVLYFPLHSDKITASQFEKQDTIEYLEPIKDIINDSENIPSNHLPEQVSVMFKTECSVNGQVQATVLPANRVKVLEPGDIYQTPKLTLPAKRAKILKPTSAYHSSVVKRVKTLQPLIKSEDQEPQKKTAYRGPSSSKTFLCRLCKTRQPFILQNMVKCMVCKNWLCFSCSGTTFFDYICPICLED</sequence>
<dbReference type="AlphaFoldDB" id="A0A2W1BWD2"/>
<evidence type="ECO:0000313" key="2">
    <source>
        <dbReference type="Proteomes" id="UP000249218"/>
    </source>
</evidence>
<protein>
    <submittedName>
        <fullName evidence="1">Uncharacterized protein</fullName>
    </submittedName>
</protein>
<evidence type="ECO:0000313" key="1">
    <source>
        <dbReference type="EMBL" id="PZC77517.1"/>
    </source>
</evidence>
<keyword evidence="2" id="KW-1185">Reference proteome</keyword>
<reference evidence="1 2" key="1">
    <citation type="journal article" date="2017" name="BMC Biol.">
        <title>Genomic innovations, transcriptional plasticity and gene loss underlying the evolution and divergence of two highly polyphagous and invasive Helicoverpa pest species.</title>
        <authorList>
            <person name="Pearce S.L."/>
            <person name="Clarke D.F."/>
            <person name="East P.D."/>
            <person name="Elfekih S."/>
            <person name="Gordon K.H."/>
            <person name="Jermiin L.S."/>
            <person name="McGaughran A."/>
            <person name="Oakeshott J.G."/>
            <person name="Papanikolaou A."/>
            <person name="Perera O.P."/>
            <person name="Rane R.V."/>
            <person name="Richards S."/>
            <person name="Tay W.T."/>
            <person name="Walsh T.K."/>
            <person name="Anderson A."/>
            <person name="Anderson C.J."/>
            <person name="Asgari S."/>
            <person name="Board P.G."/>
            <person name="Bretschneider A."/>
            <person name="Campbell P.M."/>
            <person name="Chertemps T."/>
            <person name="Christeller J.T."/>
            <person name="Coppin C.W."/>
            <person name="Downes S.J."/>
            <person name="Duan G."/>
            <person name="Farnsworth C.A."/>
            <person name="Good R.T."/>
            <person name="Han L.B."/>
            <person name="Han Y.C."/>
            <person name="Hatje K."/>
            <person name="Horne I."/>
            <person name="Huang Y.P."/>
            <person name="Hughes D.S."/>
            <person name="Jacquin-Joly E."/>
            <person name="James W."/>
            <person name="Jhangiani S."/>
            <person name="Kollmar M."/>
            <person name="Kuwar S.S."/>
            <person name="Li S."/>
            <person name="Liu N.Y."/>
            <person name="Maibeche M.T."/>
            <person name="Miller J.R."/>
            <person name="Montagne N."/>
            <person name="Perry T."/>
            <person name="Qu J."/>
            <person name="Song S.V."/>
            <person name="Sutton G.G."/>
            <person name="Vogel H."/>
            <person name="Walenz B.P."/>
            <person name="Xu W."/>
            <person name="Zhang H.J."/>
            <person name="Zou Z."/>
            <person name="Batterham P."/>
            <person name="Edwards O.R."/>
            <person name="Feyereisen R."/>
            <person name="Gibbs R.A."/>
            <person name="Heckel D.G."/>
            <person name="McGrath A."/>
            <person name="Robin C."/>
            <person name="Scherer S.E."/>
            <person name="Worley K.C."/>
            <person name="Wu Y.D."/>
        </authorList>
    </citation>
    <scope>NUCLEOTIDE SEQUENCE [LARGE SCALE GENOMIC DNA]</scope>
    <source>
        <strain evidence="1">Harm_GR_Male_#8</strain>
        <tissue evidence="1">Whole organism</tissue>
    </source>
</reference>
<proteinExistence type="predicted"/>
<dbReference type="OrthoDB" id="6375801at2759"/>
<dbReference type="PANTHER" id="PTHR46601:SF2">
    <property type="entry name" value="UBIQUITIN-LIKE PROTEASE FAMILY PROFILE DOMAIN-CONTAINING PROTEIN"/>
    <property type="match status" value="1"/>
</dbReference>
<accession>A0A2W1BWD2</accession>